<dbReference type="Proteomes" id="UP001501565">
    <property type="component" value="Unassembled WGS sequence"/>
</dbReference>
<keyword evidence="3" id="KW-1185">Reference proteome</keyword>
<evidence type="ECO:0000313" key="2">
    <source>
        <dbReference type="EMBL" id="GAA3918536.1"/>
    </source>
</evidence>
<evidence type="ECO:0000313" key="3">
    <source>
        <dbReference type="Proteomes" id="UP001501565"/>
    </source>
</evidence>
<evidence type="ECO:0000259" key="1">
    <source>
        <dbReference type="PROSITE" id="PS51746"/>
    </source>
</evidence>
<comment type="caution">
    <text evidence="2">The sequence shown here is derived from an EMBL/GenBank/DDBJ whole genome shotgun (WGS) entry which is preliminary data.</text>
</comment>
<dbReference type="PROSITE" id="PS51746">
    <property type="entry name" value="PPM_2"/>
    <property type="match status" value="1"/>
</dbReference>
<protein>
    <submittedName>
        <fullName evidence="2">Protein phosphatase 2C domain-containing protein</fullName>
    </submittedName>
</protein>
<organism evidence="2 3">
    <name type="scientific">Litoribacillus peritrichatus</name>
    <dbReference type="NCBI Taxonomy" id="718191"/>
    <lineage>
        <taxon>Bacteria</taxon>
        <taxon>Pseudomonadati</taxon>
        <taxon>Pseudomonadota</taxon>
        <taxon>Gammaproteobacteria</taxon>
        <taxon>Oceanospirillales</taxon>
        <taxon>Oceanospirillaceae</taxon>
        <taxon>Litoribacillus</taxon>
    </lineage>
</organism>
<dbReference type="Pfam" id="PF13672">
    <property type="entry name" value="PP2C_2"/>
    <property type="match status" value="1"/>
</dbReference>
<dbReference type="RefSeq" id="WP_344796532.1">
    <property type="nucleotide sequence ID" value="NZ_BAABBN010000004.1"/>
</dbReference>
<feature type="domain" description="PPM-type phosphatase" evidence="1">
    <location>
        <begin position="3"/>
        <end position="237"/>
    </location>
</feature>
<dbReference type="InterPro" id="IPR001932">
    <property type="entry name" value="PPM-type_phosphatase-like_dom"/>
</dbReference>
<dbReference type="SMART" id="SM00332">
    <property type="entry name" value="PP2Cc"/>
    <property type="match status" value="1"/>
</dbReference>
<dbReference type="EMBL" id="BAABBN010000004">
    <property type="protein sequence ID" value="GAA3918536.1"/>
    <property type="molecule type" value="Genomic_DNA"/>
</dbReference>
<dbReference type="PANTHER" id="PTHR13832">
    <property type="entry name" value="PROTEIN PHOSPHATASE 2C"/>
    <property type="match status" value="1"/>
</dbReference>
<dbReference type="PANTHER" id="PTHR13832:SF827">
    <property type="entry name" value="PROTEIN PHOSPHATASE 1L"/>
    <property type="match status" value="1"/>
</dbReference>
<dbReference type="CDD" id="cd00143">
    <property type="entry name" value="PP2Cc"/>
    <property type="match status" value="1"/>
</dbReference>
<dbReference type="SUPFAM" id="SSF81606">
    <property type="entry name" value="PP2C-like"/>
    <property type="match status" value="1"/>
</dbReference>
<dbReference type="InterPro" id="IPR015655">
    <property type="entry name" value="PP2C"/>
</dbReference>
<accession>A0ABP7MAH1</accession>
<proteinExistence type="predicted"/>
<reference evidence="3" key="1">
    <citation type="journal article" date="2019" name="Int. J. Syst. Evol. Microbiol.">
        <title>The Global Catalogue of Microorganisms (GCM) 10K type strain sequencing project: providing services to taxonomists for standard genome sequencing and annotation.</title>
        <authorList>
            <consortium name="The Broad Institute Genomics Platform"/>
            <consortium name="The Broad Institute Genome Sequencing Center for Infectious Disease"/>
            <person name="Wu L."/>
            <person name="Ma J."/>
        </authorList>
    </citation>
    <scope>NUCLEOTIDE SEQUENCE [LARGE SCALE GENOMIC DNA]</scope>
    <source>
        <strain evidence="3">JCM 17551</strain>
    </source>
</reference>
<gene>
    <name evidence="2" type="ORF">GCM10022277_12240</name>
</gene>
<dbReference type="Gene3D" id="3.60.40.10">
    <property type="entry name" value="PPM-type phosphatase domain"/>
    <property type="match status" value="1"/>
</dbReference>
<dbReference type="InterPro" id="IPR036457">
    <property type="entry name" value="PPM-type-like_dom_sf"/>
</dbReference>
<dbReference type="SMART" id="SM00331">
    <property type="entry name" value="PP2C_SIG"/>
    <property type="match status" value="1"/>
</dbReference>
<sequence length="261" mass="28561">MQVVSHAQTHVGLIRQVNEDACLELPELGIWAVADGMGGHAAGDVASQLVVDAVKTAVLSVRDGVVTKELLIETLQEANASLQRYSRDQLEGNTAGTTVVVLFLEKTQFHLLWVGDSRGYILRNEFLKQTTRDHSQVTEMVEQGLLTEEEAEHHECANVITRAIGVDTDVEVDVISGECSPGDIFLLCTDGLNKEIPDVEIKRYLQEADVMEAGMALLHSTLVSGARDNVTYVIVEVKGLQEDELANNETEKTIPVLNKTL</sequence>
<name>A0ABP7MAH1_9GAMM</name>